<organism evidence="2">
    <name type="scientific">marine sediment metagenome</name>
    <dbReference type="NCBI Taxonomy" id="412755"/>
    <lineage>
        <taxon>unclassified sequences</taxon>
        <taxon>metagenomes</taxon>
        <taxon>ecological metagenomes</taxon>
    </lineage>
</organism>
<evidence type="ECO:0000313" key="2">
    <source>
        <dbReference type="EMBL" id="GAH35914.1"/>
    </source>
</evidence>
<sequence length="148" mass="17149">CPYYRQQYMEAAPESARQGVLPGLVVADAVEQYVSLQEQIKELQLNFNELKQTIISFCQTEGLNRVYGGEHAITYKLMEKTGFSEDEVRALLEPDGLWDRVLSLDQSRLKQFLSDEGMSKDIRNKLQSLRQVISTHPQLWVKRLKEEE</sequence>
<dbReference type="EMBL" id="BARU01008036">
    <property type="protein sequence ID" value="GAH35914.1"/>
    <property type="molecule type" value="Genomic_DNA"/>
</dbReference>
<feature type="coiled-coil region" evidence="1">
    <location>
        <begin position="26"/>
        <end position="53"/>
    </location>
</feature>
<keyword evidence="1" id="KW-0175">Coiled coil</keyword>
<proteinExistence type="predicted"/>
<name>X1G2V2_9ZZZZ</name>
<evidence type="ECO:0000256" key="1">
    <source>
        <dbReference type="SAM" id="Coils"/>
    </source>
</evidence>
<protein>
    <submittedName>
        <fullName evidence="2">Uncharacterized protein</fullName>
    </submittedName>
</protein>
<reference evidence="2" key="1">
    <citation type="journal article" date="2014" name="Front. Microbiol.">
        <title>High frequency of phylogenetically diverse reductive dehalogenase-homologous genes in deep subseafloor sedimentary metagenomes.</title>
        <authorList>
            <person name="Kawai M."/>
            <person name="Futagami T."/>
            <person name="Toyoda A."/>
            <person name="Takaki Y."/>
            <person name="Nishi S."/>
            <person name="Hori S."/>
            <person name="Arai W."/>
            <person name="Tsubouchi T."/>
            <person name="Morono Y."/>
            <person name="Uchiyama I."/>
            <person name="Ito T."/>
            <person name="Fujiyama A."/>
            <person name="Inagaki F."/>
            <person name="Takami H."/>
        </authorList>
    </citation>
    <scope>NUCLEOTIDE SEQUENCE</scope>
    <source>
        <strain evidence="2">Expedition CK06-06</strain>
    </source>
</reference>
<accession>X1G2V2</accession>
<feature type="non-terminal residue" evidence="2">
    <location>
        <position position="1"/>
    </location>
</feature>
<comment type="caution">
    <text evidence="2">The sequence shown here is derived from an EMBL/GenBank/DDBJ whole genome shotgun (WGS) entry which is preliminary data.</text>
</comment>
<dbReference type="AlphaFoldDB" id="X1G2V2"/>
<gene>
    <name evidence="2" type="ORF">S03H2_15794</name>
</gene>